<name>A0A0V1C1B6_TRISP</name>
<comment type="caution">
    <text evidence="1">The sequence shown here is derived from an EMBL/GenBank/DDBJ whole genome shotgun (WGS) entry which is preliminary data.</text>
</comment>
<dbReference type="EMBL" id="JYDH01000002">
    <property type="protein sequence ID" value="KRY43030.1"/>
    <property type="molecule type" value="Genomic_DNA"/>
</dbReference>
<dbReference type="AlphaFoldDB" id="A0A0V1C1B6"/>
<accession>A0A0V1C1B6</accession>
<evidence type="ECO:0000313" key="2">
    <source>
        <dbReference type="Proteomes" id="UP000054776"/>
    </source>
</evidence>
<keyword evidence="2" id="KW-1185">Reference proteome</keyword>
<dbReference type="InParanoid" id="A0A0V1C1B6"/>
<reference evidence="1 2" key="1">
    <citation type="submission" date="2015-01" db="EMBL/GenBank/DDBJ databases">
        <title>Evolution of Trichinella species and genotypes.</title>
        <authorList>
            <person name="Korhonen P.K."/>
            <person name="Edoardo P."/>
            <person name="Giuseppe L.R."/>
            <person name="Gasser R.B."/>
        </authorList>
    </citation>
    <scope>NUCLEOTIDE SEQUENCE [LARGE SCALE GENOMIC DNA]</scope>
    <source>
        <strain evidence="1">ISS3</strain>
    </source>
</reference>
<evidence type="ECO:0000313" key="1">
    <source>
        <dbReference type="EMBL" id="KRY43030.1"/>
    </source>
</evidence>
<dbReference type="Proteomes" id="UP000054776">
    <property type="component" value="Unassembled WGS sequence"/>
</dbReference>
<gene>
    <name evidence="1" type="ORF">T01_927</name>
</gene>
<organism evidence="1 2">
    <name type="scientific">Trichinella spiralis</name>
    <name type="common">Trichina worm</name>
    <dbReference type="NCBI Taxonomy" id="6334"/>
    <lineage>
        <taxon>Eukaryota</taxon>
        <taxon>Metazoa</taxon>
        <taxon>Ecdysozoa</taxon>
        <taxon>Nematoda</taxon>
        <taxon>Enoplea</taxon>
        <taxon>Dorylaimia</taxon>
        <taxon>Trichinellida</taxon>
        <taxon>Trichinellidae</taxon>
        <taxon>Trichinella</taxon>
    </lineage>
</organism>
<sequence>MQLEMKCHNAMDYAFRSCVHNFPSTSKKPSIRRIRLIHVSNSGKNKFALKSGYLKFRRSATDHCHPKTPIFEDCNLNNILKMNKKKKKKKLFNRPFVARLSTSLPHVSLEVVVIIWNQFVLSDSLLAMFEIR</sequence>
<proteinExistence type="predicted"/>
<protein>
    <submittedName>
        <fullName evidence="1">Uncharacterized protein</fullName>
    </submittedName>
</protein>